<name>A0A7L2JJT4_CINMU</name>
<dbReference type="InterPro" id="IPR011993">
    <property type="entry name" value="PH-like_dom_sf"/>
</dbReference>
<feature type="domain" description="Alsin-like PH-like" evidence="2">
    <location>
        <begin position="105"/>
        <end position="203"/>
    </location>
</feature>
<dbReference type="Pfam" id="PF25383">
    <property type="entry name" value="PH_alsin"/>
    <property type="match status" value="1"/>
</dbReference>
<dbReference type="Pfam" id="PF02493">
    <property type="entry name" value="MORN"/>
    <property type="match status" value="6"/>
</dbReference>
<gene>
    <name evidence="3" type="primary">Als2cl</name>
    <name evidence="3" type="ORF">CINMEX_R01408</name>
</gene>
<accession>A0A7L2JJT4</accession>
<dbReference type="GO" id="GO:0005085">
    <property type="term" value="F:guanyl-nucleotide exchange factor activity"/>
    <property type="evidence" value="ECO:0007669"/>
    <property type="project" value="TreeGrafter"/>
</dbReference>
<reference evidence="3 4" key="1">
    <citation type="submission" date="2019-09" db="EMBL/GenBank/DDBJ databases">
        <title>Bird 10,000 Genomes (B10K) Project - Family phase.</title>
        <authorList>
            <person name="Zhang G."/>
        </authorList>
    </citation>
    <scope>NUCLEOTIDE SEQUENCE [LARGE SCALE GENOMIC DNA]</scope>
    <source>
        <strain evidence="3">B10K-DU-001-77</strain>
        <tissue evidence="3">Muscle</tissue>
    </source>
</reference>
<dbReference type="Proteomes" id="UP000590623">
    <property type="component" value="Unassembled WGS sequence"/>
</dbReference>
<protein>
    <submittedName>
        <fullName evidence="3">AL2CL protein</fullName>
    </submittedName>
</protein>
<dbReference type="Gene3D" id="2.30.29.30">
    <property type="entry name" value="Pleckstrin-homology domain (PH domain)/Phosphotyrosine-binding domain (PTB)"/>
    <property type="match status" value="1"/>
</dbReference>
<dbReference type="InterPro" id="IPR051984">
    <property type="entry name" value="Alsin"/>
</dbReference>
<feature type="non-terminal residue" evidence="3">
    <location>
        <position position="1"/>
    </location>
</feature>
<sequence>SQAWKLHKALLKEFLRDFSSDNSLALALHAALHKPFQDHIRSCLQLLGQLQGQLHQECERDVVAAVMREFGKLESFIGQVLDEANFTKELWKSLGYKFTDVLCVPERRLLEDSRNVPIASGSARSERLLLFDDVLVLIQGNSFQSFDLKLVWVDENCGEKSALGSYNLRITTPEETFVLSAKDLQMKAVWRWKLEQAVRQALNGKRDFPLWGQSGEGSEAPPRRFFTYVFRTEGRLRGATYEGEWLWGKPHGKGTLKWRDGRNHVGDFQDGLEHGFGICLVPRRSEDRYDCYKCHWYQGRMRGYGICEYGSDLVYKGYFKDNVRHGFGILENFSGEHPFKYTGQWENDKKNGYGVWEDKERGERYIGMWWDDQRHGEGIVLTQSGLCYRRTFHADKMVGSGILLLEDDSVYEGNFTEDLTFVGKPSVSIKSQGNFPIFEGVIHKNLGRTWKNPNPVLFSRQLGLKEFPVEKRWTGIFEQFQEFLRSGCREEMEESFMGFHIQSSKELRKSQEYLFCQRGAEENSWKKEEFLEELVQHQELPSLQRYLEKALKSSLHPLGKLLRALGTAFQASYSGIGANRHLLGMAQEEVKFYSRKIWEFYR</sequence>
<evidence type="ECO:0000256" key="1">
    <source>
        <dbReference type="ARBA" id="ARBA00022737"/>
    </source>
</evidence>
<proteinExistence type="predicted"/>
<dbReference type="Gene3D" id="2.20.110.10">
    <property type="entry name" value="Histone H3 K4-specific methyltransferase SET7/9 N-terminal domain"/>
    <property type="match status" value="3"/>
</dbReference>
<dbReference type="PANTHER" id="PTHR46089:SF1">
    <property type="entry name" value="ALS2 C-TERMINAL-LIKE PROTEIN"/>
    <property type="match status" value="1"/>
</dbReference>
<dbReference type="InterPro" id="IPR003409">
    <property type="entry name" value="MORN"/>
</dbReference>
<dbReference type="EMBL" id="VWYM01015766">
    <property type="protein sequence ID" value="NXR23774.1"/>
    <property type="molecule type" value="Genomic_DNA"/>
</dbReference>
<dbReference type="SUPFAM" id="SSF50729">
    <property type="entry name" value="PH domain-like"/>
    <property type="match status" value="1"/>
</dbReference>
<feature type="non-terminal residue" evidence="3">
    <location>
        <position position="602"/>
    </location>
</feature>
<dbReference type="SMART" id="SM00698">
    <property type="entry name" value="MORN"/>
    <property type="match status" value="7"/>
</dbReference>
<keyword evidence="1" id="KW-0677">Repeat</keyword>
<evidence type="ECO:0000259" key="2">
    <source>
        <dbReference type="Pfam" id="PF25383"/>
    </source>
</evidence>
<comment type="caution">
    <text evidence="3">The sequence shown here is derived from an EMBL/GenBank/DDBJ whole genome shotgun (WGS) entry which is preliminary data.</text>
</comment>
<dbReference type="GO" id="GO:0016197">
    <property type="term" value="P:endosomal transport"/>
    <property type="evidence" value="ECO:0007669"/>
    <property type="project" value="TreeGrafter"/>
</dbReference>
<evidence type="ECO:0000313" key="3">
    <source>
        <dbReference type="EMBL" id="NXR23774.1"/>
    </source>
</evidence>
<organism evidence="3 4">
    <name type="scientific">Cinclus mexicanus</name>
    <name type="common">American dipper</name>
    <dbReference type="NCBI Taxonomy" id="161649"/>
    <lineage>
        <taxon>Eukaryota</taxon>
        <taxon>Metazoa</taxon>
        <taxon>Chordata</taxon>
        <taxon>Craniata</taxon>
        <taxon>Vertebrata</taxon>
        <taxon>Euteleostomi</taxon>
        <taxon>Archelosauria</taxon>
        <taxon>Archosauria</taxon>
        <taxon>Dinosauria</taxon>
        <taxon>Saurischia</taxon>
        <taxon>Theropoda</taxon>
        <taxon>Coelurosauria</taxon>
        <taxon>Aves</taxon>
        <taxon>Neognathae</taxon>
        <taxon>Neoaves</taxon>
        <taxon>Telluraves</taxon>
        <taxon>Australaves</taxon>
        <taxon>Passeriformes</taxon>
        <taxon>Cinclidae</taxon>
        <taxon>Cinclus</taxon>
    </lineage>
</organism>
<dbReference type="PANTHER" id="PTHR46089">
    <property type="entry name" value="ALSIN HOMOLOG"/>
    <property type="match status" value="1"/>
</dbReference>
<keyword evidence="4" id="KW-1185">Reference proteome</keyword>
<dbReference type="InterPro" id="IPR057248">
    <property type="entry name" value="Alsin-like_PH"/>
</dbReference>
<evidence type="ECO:0000313" key="4">
    <source>
        <dbReference type="Proteomes" id="UP000590623"/>
    </source>
</evidence>
<dbReference type="SUPFAM" id="SSF82185">
    <property type="entry name" value="Histone H3 K4-specific methyltransferase SET7/9 N-terminal domain"/>
    <property type="match status" value="2"/>
</dbReference>
<dbReference type="GO" id="GO:0031267">
    <property type="term" value="F:small GTPase binding"/>
    <property type="evidence" value="ECO:0007669"/>
    <property type="project" value="TreeGrafter"/>
</dbReference>
<dbReference type="GO" id="GO:0031410">
    <property type="term" value="C:cytoplasmic vesicle"/>
    <property type="evidence" value="ECO:0007669"/>
    <property type="project" value="TreeGrafter"/>
</dbReference>
<dbReference type="AlphaFoldDB" id="A0A7L2JJT4"/>
<dbReference type="OrthoDB" id="48314at2759"/>